<comment type="similarity">
    <text evidence="2">Belongs to the ZPR1 family.</text>
</comment>
<dbReference type="InterPro" id="IPR042451">
    <property type="entry name" value="ZPR1_A/B_dom"/>
</dbReference>
<feature type="domain" description="Zinc finger ZPR1-type" evidence="10">
    <location>
        <begin position="50"/>
        <end position="206"/>
    </location>
</feature>
<dbReference type="InterPro" id="IPR004457">
    <property type="entry name" value="Znf_ZPR1"/>
</dbReference>
<dbReference type="PANTHER" id="PTHR10876:SF0">
    <property type="entry name" value="ZINC FINGER PROTEIN ZPR1"/>
    <property type="match status" value="1"/>
</dbReference>
<gene>
    <name evidence="11" type="primary">ZPR1</name>
    <name evidence="11" type="ORF">BGW38_009877</name>
</gene>
<keyword evidence="12" id="KW-1185">Reference proteome</keyword>
<accession>A0A9P6FYW3</accession>
<dbReference type="Pfam" id="PF03367">
    <property type="entry name" value="Zn_ribbon_ZPR1"/>
    <property type="match status" value="2"/>
</dbReference>
<keyword evidence="7" id="KW-0539">Nucleus</keyword>
<evidence type="ECO:0000256" key="8">
    <source>
        <dbReference type="ARBA" id="ARBA00054139"/>
    </source>
</evidence>
<evidence type="ECO:0000313" key="11">
    <source>
        <dbReference type="EMBL" id="KAF9583266.1"/>
    </source>
</evidence>
<dbReference type="InterPro" id="IPR056180">
    <property type="entry name" value="ZPR1_jr_dom"/>
</dbReference>
<feature type="region of interest" description="Disordered" evidence="9">
    <location>
        <begin position="284"/>
        <end position="304"/>
    </location>
</feature>
<evidence type="ECO:0000256" key="2">
    <source>
        <dbReference type="ARBA" id="ARBA00008354"/>
    </source>
</evidence>
<dbReference type="NCBIfam" id="TIGR00310">
    <property type="entry name" value="ZPR1_znf"/>
    <property type="match status" value="2"/>
</dbReference>
<feature type="compositionally biased region" description="Basic and acidic residues" evidence="9">
    <location>
        <begin position="506"/>
        <end position="520"/>
    </location>
</feature>
<evidence type="ECO:0000256" key="5">
    <source>
        <dbReference type="ARBA" id="ARBA00022771"/>
    </source>
</evidence>
<dbReference type="OrthoDB" id="308464at2759"/>
<feature type="region of interest" description="Disordered" evidence="9">
    <location>
        <begin position="506"/>
        <end position="543"/>
    </location>
</feature>
<feature type="region of interest" description="Disordered" evidence="9">
    <location>
        <begin position="229"/>
        <end position="265"/>
    </location>
</feature>
<dbReference type="GO" id="GO:0008270">
    <property type="term" value="F:zinc ion binding"/>
    <property type="evidence" value="ECO:0007669"/>
    <property type="project" value="UniProtKB-KW"/>
</dbReference>
<protein>
    <submittedName>
        <fullName evidence="11">Nucleolar zinc-finger protein</fullName>
    </submittedName>
</protein>
<keyword evidence="6" id="KW-0862">Zinc</keyword>
<evidence type="ECO:0000256" key="6">
    <source>
        <dbReference type="ARBA" id="ARBA00022833"/>
    </source>
</evidence>
<dbReference type="AlphaFoldDB" id="A0A9P6FYW3"/>
<proteinExistence type="inferred from homology"/>
<dbReference type="FunFam" id="2.60.120.1040:FF:000001">
    <property type="entry name" value="Zinc finger protein ZPR1"/>
    <property type="match status" value="1"/>
</dbReference>
<evidence type="ECO:0000313" key="12">
    <source>
        <dbReference type="Proteomes" id="UP000780801"/>
    </source>
</evidence>
<name>A0A9P6FYW3_9FUNG</name>
<dbReference type="EMBL" id="JAABOA010000756">
    <property type="protein sequence ID" value="KAF9583266.1"/>
    <property type="molecule type" value="Genomic_DNA"/>
</dbReference>
<evidence type="ECO:0000256" key="1">
    <source>
        <dbReference type="ARBA" id="ARBA00004123"/>
    </source>
</evidence>
<dbReference type="SMART" id="SM00709">
    <property type="entry name" value="Zpr1"/>
    <property type="match status" value="2"/>
</dbReference>
<dbReference type="Gene3D" id="2.20.25.420">
    <property type="entry name" value="ZPR1, zinc finger domain"/>
    <property type="match status" value="2"/>
</dbReference>
<keyword evidence="5 11" id="KW-0863">Zinc-finger</keyword>
<dbReference type="Proteomes" id="UP000780801">
    <property type="component" value="Unassembled WGS sequence"/>
</dbReference>
<feature type="compositionally biased region" description="Basic and acidic residues" evidence="9">
    <location>
        <begin position="284"/>
        <end position="296"/>
    </location>
</feature>
<reference evidence="11" key="1">
    <citation type="journal article" date="2020" name="Fungal Divers.">
        <title>Resolving the Mortierellaceae phylogeny through synthesis of multi-gene phylogenetics and phylogenomics.</title>
        <authorList>
            <person name="Vandepol N."/>
            <person name="Liber J."/>
            <person name="Desiro A."/>
            <person name="Na H."/>
            <person name="Kennedy M."/>
            <person name="Barry K."/>
            <person name="Grigoriev I.V."/>
            <person name="Miller A.N."/>
            <person name="O'Donnell K."/>
            <person name="Stajich J.E."/>
            <person name="Bonito G."/>
        </authorList>
    </citation>
    <scope>NUCLEOTIDE SEQUENCE</scope>
    <source>
        <strain evidence="11">KOD1015</strain>
    </source>
</reference>
<dbReference type="FunFam" id="2.60.120.1040:FF:000003">
    <property type="entry name" value="Zinc finger protein zpr1"/>
    <property type="match status" value="1"/>
</dbReference>
<evidence type="ECO:0000256" key="3">
    <source>
        <dbReference type="ARBA" id="ARBA00022723"/>
    </source>
</evidence>
<keyword evidence="4" id="KW-0677">Repeat</keyword>
<dbReference type="Pfam" id="PF22794">
    <property type="entry name" value="jr-ZPR1"/>
    <property type="match status" value="2"/>
</dbReference>
<evidence type="ECO:0000256" key="7">
    <source>
        <dbReference type="ARBA" id="ARBA00023242"/>
    </source>
</evidence>
<dbReference type="GO" id="GO:0005634">
    <property type="term" value="C:nucleus"/>
    <property type="evidence" value="ECO:0007669"/>
    <property type="project" value="UniProtKB-SubCell"/>
</dbReference>
<keyword evidence="3" id="KW-0479">Metal-binding</keyword>
<sequence length="543" mass="60562">MAEETSSTTPAAIADAKASLLEKRDAIAQQGDGPLFQDIDGDQEVTEIESLCMNCHEQGTTRLLLTRVPHFREVIIMAFDCPHCGFRSNELQQANAIAIGGAVYTCKISNKADLNRQLVKTETASVKIPEIDFEIPPQRGHLTTVEGLLSTVIDDLESDQPVRKHMDETLYKQIDTVIQKLQDCRDNKFPFTIVLDDPAGNSYIESLEAPKLDAKIELSVYMRTRSQERAMGLSVPDDEEAAKTTEDTTNENATEPMSHDQLAEHAQQQLWEAGLTEADLDKEREERRLEAEKQGVEAEDEPLPDVLSFPANCSSCNEPSDTKMHILDIPHFKEVIIMSTACDECGYKSNEVKAGGPVSEFGKRIILKIEDAEDMSRDILKSETCGLSIPEIDLELNAGTLGGRFTTVEGLLRQVHDELSSKVPHEAEDQPDRRRIFTKFLDSLEKVMSLEIKSTLILDDPLGNSYLQNLYAPEPDPAMTFEEYERTFDQNEALGLNDVRLENYEGVEDHPTEHEQHGSDEEAPVESYNEDDEISGHGVSGGH</sequence>
<comment type="function">
    <text evidence="8">Acts as a protein folding chaperone for elongation factor 1-alpha.</text>
</comment>
<evidence type="ECO:0000259" key="10">
    <source>
        <dbReference type="SMART" id="SM00709"/>
    </source>
</evidence>
<evidence type="ECO:0000256" key="4">
    <source>
        <dbReference type="ARBA" id="ARBA00022737"/>
    </source>
</evidence>
<feature type="domain" description="Zinc finger ZPR1-type" evidence="10">
    <location>
        <begin position="311"/>
        <end position="469"/>
    </location>
</feature>
<dbReference type="Gene3D" id="2.60.120.1040">
    <property type="entry name" value="ZPR1, A/B domain"/>
    <property type="match status" value="2"/>
</dbReference>
<dbReference type="PANTHER" id="PTHR10876">
    <property type="entry name" value="ZINC FINGER PROTEIN ZPR1"/>
    <property type="match status" value="1"/>
</dbReference>
<comment type="caution">
    <text evidence="11">The sequence shown here is derived from an EMBL/GenBank/DDBJ whole genome shotgun (WGS) entry which is preliminary data.</text>
</comment>
<dbReference type="InterPro" id="IPR040141">
    <property type="entry name" value="ZPR1"/>
</dbReference>
<feature type="compositionally biased region" description="Acidic residues" evidence="9">
    <location>
        <begin position="521"/>
        <end position="533"/>
    </location>
</feature>
<organism evidence="11 12">
    <name type="scientific">Lunasporangiospora selenospora</name>
    <dbReference type="NCBI Taxonomy" id="979761"/>
    <lineage>
        <taxon>Eukaryota</taxon>
        <taxon>Fungi</taxon>
        <taxon>Fungi incertae sedis</taxon>
        <taxon>Mucoromycota</taxon>
        <taxon>Mortierellomycotina</taxon>
        <taxon>Mortierellomycetes</taxon>
        <taxon>Mortierellales</taxon>
        <taxon>Mortierellaceae</taxon>
        <taxon>Lunasporangiospora</taxon>
    </lineage>
</organism>
<evidence type="ECO:0000256" key="9">
    <source>
        <dbReference type="SAM" id="MobiDB-lite"/>
    </source>
</evidence>
<dbReference type="FunFam" id="2.20.25.420:FF:000002">
    <property type="entry name" value="Zinc finger protein ZPR1"/>
    <property type="match status" value="1"/>
</dbReference>
<dbReference type="InterPro" id="IPR042452">
    <property type="entry name" value="ZPR1_Znf1/2"/>
</dbReference>
<comment type="subcellular location">
    <subcellularLocation>
        <location evidence="1">Nucleus</location>
    </subcellularLocation>
</comment>
<dbReference type="FunFam" id="2.20.25.420:FF:000001">
    <property type="entry name" value="Zinc finger protein ZPR1"/>
    <property type="match status" value="1"/>
</dbReference>